<keyword evidence="2" id="KW-1185">Reference proteome</keyword>
<evidence type="ECO:0000313" key="1">
    <source>
        <dbReference type="EMBL" id="VWX36221.1"/>
    </source>
</evidence>
<organism evidence="1 2">
    <name type="scientific">Exiguobacterium oxidotolerans</name>
    <dbReference type="NCBI Taxonomy" id="223958"/>
    <lineage>
        <taxon>Bacteria</taxon>
        <taxon>Bacillati</taxon>
        <taxon>Bacillota</taxon>
        <taxon>Bacilli</taxon>
        <taxon>Bacillales</taxon>
        <taxon>Bacillales Family XII. Incertae Sedis</taxon>
        <taxon>Exiguobacterium</taxon>
    </lineage>
</organism>
<reference evidence="1 2" key="1">
    <citation type="submission" date="2019-10" db="EMBL/GenBank/DDBJ databases">
        <authorList>
            <person name="Karimi E."/>
        </authorList>
    </citation>
    <scope>NUCLEOTIDE SEQUENCE [LARGE SCALE GENOMIC DNA]</scope>
    <source>
        <strain evidence="1">Exiguobacterium sp. 9Y</strain>
    </source>
</reference>
<proteinExistence type="predicted"/>
<sequence>MSEDTSCPKTTHLPLTLGLRAERLKVGVFSSNFNKKRKREGSYHGHC</sequence>
<dbReference type="EMBL" id="CABWKQ010000020">
    <property type="protein sequence ID" value="VWX36221.1"/>
    <property type="molecule type" value="Genomic_DNA"/>
</dbReference>
<accession>A0A653IAQ3</accession>
<gene>
    <name evidence="1" type="ORF">EXIGUO9Y_270195</name>
</gene>
<dbReference type="Proteomes" id="UP000439752">
    <property type="component" value="Unassembled WGS sequence"/>
</dbReference>
<evidence type="ECO:0000313" key="2">
    <source>
        <dbReference type="Proteomes" id="UP000439752"/>
    </source>
</evidence>
<name>A0A653IAQ3_9BACL</name>
<dbReference type="AlphaFoldDB" id="A0A653IAQ3"/>
<protein>
    <submittedName>
        <fullName evidence="1">Uncharacterized protein</fullName>
    </submittedName>
</protein>